<comment type="caution">
    <text evidence="3">The sequence shown here is derived from an EMBL/GenBank/DDBJ whole genome shotgun (WGS) entry which is preliminary data.</text>
</comment>
<evidence type="ECO:0000256" key="2">
    <source>
        <dbReference type="SAM" id="MobiDB-lite"/>
    </source>
</evidence>
<evidence type="ECO:0000313" key="4">
    <source>
        <dbReference type="Proteomes" id="UP000273675"/>
    </source>
</evidence>
<dbReference type="Gene3D" id="1.20.120.330">
    <property type="entry name" value="Nucleotidyltransferases domain 2"/>
    <property type="match status" value="1"/>
</dbReference>
<dbReference type="AlphaFoldDB" id="A0A495DLC5"/>
<feature type="coiled-coil region" evidence="1">
    <location>
        <begin position="242"/>
        <end position="522"/>
    </location>
</feature>
<reference evidence="3 4" key="1">
    <citation type="submission" date="2018-10" db="EMBL/GenBank/DDBJ databases">
        <title>Genomic Encyclopedia of Type Strains, Phase IV (KMG-IV): sequencing the most valuable type-strain genomes for metagenomic binning, comparative biology and taxonomic classification.</title>
        <authorList>
            <person name="Goeker M."/>
        </authorList>
    </citation>
    <scope>NUCLEOTIDE SEQUENCE [LARGE SCALE GENOMIC DNA]</scope>
    <source>
        <strain evidence="3 4">DSM 4734</strain>
    </source>
</reference>
<feature type="region of interest" description="Disordered" evidence="2">
    <location>
        <begin position="567"/>
        <end position="608"/>
    </location>
</feature>
<accession>A0A495DLC5</accession>
<organism evidence="3 4">
    <name type="scientific">Maricaulis maris</name>
    <dbReference type="NCBI Taxonomy" id="74318"/>
    <lineage>
        <taxon>Bacteria</taxon>
        <taxon>Pseudomonadati</taxon>
        <taxon>Pseudomonadota</taxon>
        <taxon>Alphaproteobacteria</taxon>
        <taxon>Maricaulales</taxon>
        <taxon>Maricaulaceae</taxon>
        <taxon>Maricaulis</taxon>
    </lineage>
</organism>
<keyword evidence="1" id="KW-0175">Coiled coil</keyword>
<feature type="compositionally biased region" description="Low complexity" evidence="2">
    <location>
        <begin position="587"/>
        <end position="608"/>
    </location>
</feature>
<evidence type="ECO:0000256" key="1">
    <source>
        <dbReference type="SAM" id="Coils"/>
    </source>
</evidence>
<name>A0A495DLC5_9PROT</name>
<evidence type="ECO:0008006" key="5">
    <source>
        <dbReference type="Google" id="ProtNLM"/>
    </source>
</evidence>
<dbReference type="Proteomes" id="UP000273675">
    <property type="component" value="Unassembled WGS sequence"/>
</dbReference>
<proteinExistence type="predicted"/>
<dbReference type="EMBL" id="RBIM01000001">
    <property type="protein sequence ID" value="RKR03737.1"/>
    <property type="molecule type" value="Genomic_DNA"/>
</dbReference>
<protein>
    <recommendedName>
        <fullName evidence="5">Chromosome segregation ATPase-like protein</fullName>
    </recommendedName>
</protein>
<sequence length="608" mass="67084">MEGLLESVGERFGLVVHIGCGEAAGRSWQGRVDDLVLVEPDPERAQAVRGWLEESGAGSLVEAAVMDRLGEAHFRRTSFGDMNSVREHTGATTLFPGLQYLESVPVQTVRARDLLDGRNVAAIEGLKALVVEPPSEVLVVLSDLDEAGLLDQFDAVVVCVAETALHDGGADRKMVTDWLEATNRHLVWEADSVDPDMRFARVEKNWKALSLTFEQGVREFELVISDLRETYALQFDQDRAILDSLQVEMDALATEREQAVREARAAQDALSEACSERDRLRREMDALATEREQAAGKVQATLEALSEARLECDQLRDAMDTLTTEREQAMSEAQTSLEALSEARLECDQLRGAMDTLTTEREQAMSEAQTSLEALSEARLECDQLRDAMDTLAAEREEAASEAASLDVDALSEARLECDRLRSEMDALAAEREKIAADAQAAQNALSEACRERDRLRGEMDVFTTEREQAASEAQATLDALSEVRLELDQLKGEKDVLEDRLVERNQAAQRASAELEALRDDNRLSLRIQRIAQADLADLQDRFAALADEKLQLERFFDDLAQKVSRSMGADQAPGAKASPKRVGARTRPTAKSSSKSTKVTSRAKSS</sequence>
<evidence type="ECO:0000313" key="3">
    <source>
        <dbReference type="EMBL" id="RKR03737.1"/>
    </source>
</evidence>
<gene>
    <name evidence="3" type="ORF">C7435_0175</name>
</gene>